<gene>
    <name evidence="2" type="ORF">rosag_24430</name>
</gene>
<protein>
    <submittedName>
        <fullName evidence="2">Uncharacterized protein</fullName>
    </submittedName>
</protein>
<dbReference type="RefSeq" id="WP_284350393.1">
    <property type="nucleotide sequence ID" value="NZ_BRXS01000003.1"/>
</dbReference>
<name>A0AA37V1B9_9BACT</name>
<feature type="transmembrane region" description="Helical" evidence="1">
    <location>
        <begin position="38"/>
        <end position="56"/>
    </location>
</feature>
<keyword evidence="1" id="KW-0812">Transmembrane</keyword>
<organism evidence="2 3">
    <name type="scientific">Roseisolibacter agri</name>
    <dbReference type="NCBI Taxonomy" id="2014610"/>
    <lineage>
        <taxon>Bacteria</taxon>
        <taxon>Pseudomonadati</taxon>
        <taxon>Gemmatimonadota</taxon>
        <taxon>Gemmatimonadia</taxon>
        <taxon>Gemmatimonadales</taxon>
        <taxon>Gemmatimonadaceae</taxon>
        <taxon>Roseisolibacter</taxon>
    </lineage>
</organism>
<dbReference type="EMBL" id="BRXS01000003">
    <property type="protein sequence ID" value="GLC25930.1"/>
    <property type="molecule type" value="Genomic_DNA"/>
</dbReference>
<reference evidence="2" key="1">
    <citation type="submission" date="2022-08" db="EMBL/GenBank/DDBJ databases">
        <title>Draft genome sequencing of Roseisolibacter agri AW1220.</title>
        <authorList>
            <person name="Tobiishi Y."/>
            <person name="Tonouchi A."/>
        </authorList>
    </citation>
    <scope>NUCLEOTIDE SEQUENCE</scope>
    <source>
        <strain evidence="2">AW1220</strain>
    </source>
</reference>
<evidence type="ECO:0000256" key="1">
    <source>
        <dbReference type="SAM" id="Phobius"/>
    </source>
</evidence>
<evidence type="ECO:0000313" key="3">
    <source>
        <dbReference type="Proteomes" id="UP001161325"/>
    </source>
</evidence>
<sequence length="61" mass="6554">MRIALNVIGALCSIMGAVWILQGINVLPGSFMTGQMKWAVYGGILLVVGVGLLIRGNRRRV</sequence>
<keyword evidence="3" id="KW-1185">Reference proteome</keyword>
<evidence type="ECO:0000313" key="2">
    <source>
        <dbReference type="EMBL" id="GLC25930.1"/>
    </source>
</evidence>
<accession>A0AA37V1B9</accession>
<feature type="transmembrane region" description="Helical" evidence="1">
    <location>
        <begin position="7"/>
        <end position="26"/>
    </location>
</feature>
<keyword evidence="1" id="KW-1133">Transmembrane helix</keyword>
<dbReference type="AlphaFoldDB" id="A0AA37V1B9"/>
<keyword evidence="1" id="KW-0472">Membrane</keyword>
<dbReference type="Proteomes" id="UP001161325">
    <property type="component" value="Unassembled WGS sequence"/>
</dbReference>
<comment type="caution">
    <text evidence="2">The sequence shown here is derived from an EMBL/GenBank/DDBJ whole genome shotgun (WGS) entry which is preliminary data.</text>
</comment>
<proteinExistence type="predicted"/>